<evidence type="ECO:0000256" key="1">
    <source>
        <dbReference type="ARBA" id="ARBA00023239"/>
    </source>
</evidence>
<organism evidence="3">
    <name type="scientific">marine sediment metagenome</name>
    <dbReference type="NCBI Taxonomy" id="412755"/>
    <lineage>
        <taxon>unclassified sequences</taxon>
        <taxon>metagenomes</taxon>
        <taxon>ecological metagenomes</taxon>
    </lineage>
</organism>
<dbReference type="GO" id="GO:0016787">
    <property type="term" value="F:hydrolase activity"/>
    <property type="evidence" value="ECO:0007669"/>
    <property type="project" value="InterPro"/>
</dbReference>
<dbReference type="GO" id="GO:0005737">
    <property type="term" value="C:cytoplasm"/>
    <property type="evidence" value="ECO:0007669"/>
    <property type="project" value="TreeGrafter"/>
</dbReference>
<dbReference type="InterPro" id="IPR006680">
    <property type="entry name" value="Amidohydro-rel"/>
</dbReference>
<feature type="domain" description="Amidohydrolase-related" evidence="2">
    <location>
        <begin position="3"/>
        <end position="147"/>
    </location>
</feature>
<dbReference type="Gene3D" id="3.20.20.140">
    <property type="entry name" value="Metal-dependent hydrolases"/>
    <property type="match status" value="1"/>
</dbReference>
<dbReference type="Pfam" id="PF04909">
    <property type="entry name" value="Amidohydro_2"/>
    <property type="match status" value="1"/>
</dbReference>
<feature type="non-terminal residue" evidence="3">
    <location>
        <position position="147"/>
    </location>
</feature>
<sequence>MIIDVHSHTWQKEDVKSDSWEASLQEWEGPKCYPHDFDLLLKEMDEVGIDKFVLVAANQGPAFNFSATPNEFVSKIVKQHPDRFIGFGSTCSITKDGRFDRRSLDEVERAVTELGLKGIKLAVPYWGDYLPTDPKLYPLYAKIEELG</sequence>
<comment type="caution">
    <text evidence="3">The sequence shown here is derived from an EMBL/GenBank/DDBJ whole genome shotgun (WGS) entry which is preliminary data.</text>
</comment>
<evidence type="ECO:0000313" key="3">
    <source>
        <dbReference type="EMBL" id="GAI55671.1"/>
    </source>
</evidence>
<dbReference type="PANTHER" id="PTHR21240">
    <property type="entry name" value="2-AMINO-3-CARBOXYLMUCONATE-6-SEMIALDEHYDE DECARBOXYLASE"/>
    <property type="match status" value="1"/>
</dbReference>
<keyword evidence="1" id="KW-0456">Lyase</keyword>
<gene>
    <name evidence="3" type="ORF">S06H3_53272</name>
</gene>
<evidence type="ECO:0000259" key="2">
    <source>
        <dbReference type="Pfam" id="PF04909"/>
    </source>
</evidence>
<name>X1QLK1_9ZZZZ</name>
<proteinExistence type="predicted"/>
<dbReference type="GO" id="GO:0019748">
    <property type="term" value="P:secondary metabolic process"/>
    <property type="evidence" value="ECO:0007669"/>
    <property type="project" value="TreeGrafter"/>
</dbReference>
<dbReference type="PANTHER" id="PTHR21240:SF28">
    <property type="entry name" value="ISO-OROTATE DECARBOXYLASE (EUROFUNG)"/>
    <property type="match status" value="1"/>
</dbReference>
<reference evidence="3" key="1">
    <citation type="journal article" date="2014" name="Front. Microbiol.">
        <title>High frequency of phylogenetically diverse reductive dehalogenase-homologous genes in deep subseafloor sedimentary metagenomes.</title>
        <authorList>
            <person name="Kawai M."/>
            <person name="Futagami T."/>
            <person name="Toyoda A."/>
            <person name="Takaki Y."/>
            <person name="Nishi S."/>
            <person name="Hori S."/>
            <person name="Arai W."/>
            <person name="Tsubouchi T."/>
            <person name="Morono Y."/>
            <person name="Uchiyama I."/>
            <person name="Ito T."/>
            <person name="Fujiyama A."/>
            <person name="Inagaki F."/>
            <person name="Takami H."/>
        </authorList>
    </citation>
    <scope>NUCLEOTIDE SEQUENCE</scope>
    <source>
        <strain evidence="3">Expedition CK06-06</strain>
    </source>
</reference>
<accession>X1QLK1</accession>
<dbReference type="InterPro" id="IPR032465">
    <property type="entry name" value="ACMSD"/>
</dbReference>
<dbReference type="EMBL" id="BARV01033959">
    <property type="protein sequence ID" value="GAI55671.1"/>
    <property type="molecule type" value="Genomic_DNA"/>
</dbReference>
<dbReference type="AlphaFoldDB" id="X1QLK1"/>
<dbReference type="InterPro" id="IPR032466">
    <property type="entry name" value="Metal_Hydrolase"/>
</dbReference>
<dbReference type="SUPFAM" id="SSF51556">
    <property type="entry name" value="Metallo-dependent hydrolases"/>
    <property type="match status" value="1"/>
</dbReference>
<protein>
    <recommendedName>
        <fullName evidence="2">Amidohydrolase-related domain-containing protein</fullName>
    </recommendedName>
</protein>
<dbReference type="GO" id="GO:0016831">
    <property type="term" value="F:carboxy-lyase activity"/>
    <property type="evidence" value="ECO:0007669"/>
    <property type="project" value="InterPro"/>
</dbReference>